<dbReference type="EMBL" id="MG948468">
    <property type="protein sequence ID" value="AVJ51840.1"/>
    <property type="molecule type" value="Genomic_DNA"/>
</dbReference>
<name>A0A2P1CKV7_9CAUD</name>
<evidence type="ECO:0000313" key="2">
    <source>
        <dbReference type="Proteomes" id="UP000241629"/>
    </source>
</evidence>
<keyword evidence="2" id="KW-1185">Reference proteome</keyword>
<evidence type="ECO:0000313" key="1">
    <source>
        <dbReference type="EMBL" id="AVJ51840.1"/>
    </source>
</evidence>
<proteinExistence type="predicted"/>
<reference evidence="1 2" key="1">
    <citation type="submission" date="2018-02" db="EMBL/GenBank/DDBJ databases">
        <title>Complete genome sequence of Pantoea phage vB_PagS_Vid5.</title>
        <authorList>
            <person name="Truncaite L."/>
            <person name="Simoliunas E."/>
            <person name="Meskys R."/>
        </authorList>
    </citation>
    <scope>NUCLEOTIDE SEQUENCE [LARGE SCALE GENOMIC DNA]</scope>
</reference>
<sequence length="234" mass="26444">MKRSVLSILVQTAYRTSLTLLDNFTARADYLKCLVWLQASAALSDDPRFTYYKQGKVVGREHFDWDFAAGQTAYPPIVSAFGGRPGGKSVFAKAAMRDSVLMGHCAMEHAQQMDKNANGFDGRAVFFVDEAMHPSKEALDRCVERMRTMRILKNNPLNAKEFDRLFHGGVAVTTDTGVKWEDFDPAQTLAAIQELRELDPQTDLERRRQVFLDGLWEPGFKDAYEQEMVKKGGH</sequence>
<protein>
    <submittedName>
        <fullName evidence="1">Uncharacterized protein</fullName>
    </submittedName>
</protein>
<dbReference type="Proteomes" id="UP000241629">
    <property type="component" value="Segment"/>
</dbReference>
<organism evidence="1 2">
    <name type="scientific">Pantoea phage vB_PagS_Vid5</name>
    <dbReference type="NCBI Taxonomy" id="2099652"/>
    <lineage>
        <taxon>Viruses</taxon>
        <taxon>Duplodnaviria</taxon>
        <taxon>Heunggongvirae</taxon>
        <taxon>Uroviricota</taxon>
        <taxon>Caudoviricetes</taxon>
        <taxon>Vidquintavirus</taxon>
        <taxon>Vidquintavirus Vid5</taxon>
    </lineage>
</organism>
<accession>A0A2P1CKV7</accession>
<gene>
    <name evidence="1" type="ORF">Vid5_gp85</name>
</gene>